<organism evidence="1 2">
    <name type="scientific">Eumeta variegata</name>
    <name type="common">Bagworm moth</name>
    <name type="synonym">Eumeta japonica</name>
    <dbReference type="NCBI Taxonomy" id="151549"/>
    <lineage>
        <taxon>Eukaryota</taxon>
        <taxon>Metazoa</taxon>
        <taxon>Ecdysozoa</taxon>
        <taxon>Arthropoda</taxon>
        <taxon>Hexapoda</taxon>
        <taxon>Insecta</taxon>
        <taxon>Pterygota</taxon>
        <taxon>Neoptera</taxon>
        <taxon>Endopterygota</taxon>
        <taxon>Lepidoptera</taxon>
        <taxon>Glossata</taxon>
        <taxon>Ditrysia</taxon>
        <taxon>Tineoidea</taxon>
        <taxon>Psychidae</taxon>
        <taxon>Oiketicinae</taxon>
        <taxon>Eumeta</taxon>
    </lineage>
</organism>
<accession>A0A4C2ABX7</accession>
<proteinExistence type="predicted"/>
<dbReference type="Proteomes" id="UP000299102">
    <property type="component" value="Unassembled WGS sequence"/>
</dbReference>
<gene>
    <name evidence="1" type="ORF">EVAR_100607_1</name>
</gene>
<dbReference type="AlphaFoldDB" id="A0A4C2ABX7"/>
<reference evidence="1 2" key="1">
    <citation type="journal article" date="2019" name="Commun. Biol.">
        <title>The bagworm genome reveals a unique fibroin gene that provides high tensile strength.</title>
        <authorList>
            <person name="Kono N."/>
            <person name="Nakamura H."/>
            <person name="Ohtoshi R."/>
            <person name="Tomita M."/>
            <person name="Numata K."/>
            <person name="Arakawa K."/>
        </authorList>
    </citation>
    <scope>NUCLEOTIDE SEQUENCE [LARGE SCALE GENOMIC DNA]</scope>
</reference>
<dbReference type="EMBL" id="BGZK01002789">
    <property type="protein sequence ID" value="GBP96495.1"/>
    <property type="molecule type" value="Genomic_DNA"/>
</dbReference>
<dbReference type="OrthoDB" id="10020599at2759"/>
<comment type="caution">
    <text evidence="1">The sequence shown here is derived from an EMBL/GenBank/DDBJ whole genome shotgun (WGS) entry which is preliminary data.</text>
</comment>
<evidence type="ECO:0000313" key="1">
    <source>
        <dbReference type="EMBL" id="GBP96495.1"/>
    </source>
</evidence>
<keyword evidence="2" id="KW-1185">Reference proteome</keyword>
<protein>
    <submittedName>
        <fullName evidence="1">Uncharacterized protein</fullName>
    </submittedName>
</protein>
<name>A0A4C2ABX7_EUMVA</name>
<sequence length="107" mass="11609">MRTARKRPSLVRPLIGVSGASGANAWPLPLPAPGDLFITPAALHKIVIRLPKESPGPDGVSTAALRHLPRRAIVAMNRVFNGILRTGHFRRRKGENHNVTQSGKRLA</sequence>
<evidence type="ECO:0000313" key="2">
    <source>
        <dbReference type="Proteomes" id="UP000299102"/>
    </source>
</evidence>